<comment type="caution">
    <text evidence="1">The sequence shown here is derived from an EMBL/GenBank/DDBJ whole genome shotgun (WGS) entry which is preliminary data.</text>
</comment>
<organism evidence="1 2">
    <name type="scientific">Araneus ventricosus</name>
    <name type="common">Orbweaver spider</name>
    <name type="synonym">Epeira ventricosa</name>
    <dbReference type="NCBI Taxonomy" id="182803"/>
    <lineage>
        <taxon>Eukaryota</taxon>
        <taxon>Metazoa</taxon>
        <taxon>Ecdysozoa</taxon>
        <taxon>Arthropoda</taxon>
        <taxon>Chelicerata</taxon>
        <taxon>Arachnida</taxon>
        <taxon>Araneae</taxon>
        <taxon>Araneomorphae</taxon>
        <taxon>Entelegynae</taxon>
        <taxon>Araneoidea</taxon>
        <taxon>Araneidae</taxon>
        <taxon>Araneus</taxon>
    </lineage>
</organism>
<gene>
    <name evidence="1" type="ORF">AVEN_234158_1</name>
</gene>
<keyword evidence="2" id="KW-1185">Reference proteome</keyword>
<name>A0A4Y2WR41_ARAVE</name>
<proteinExistence type="predicted"/>
<dbReference type="EMBL" id="BGPR01064721">
    <property type="protein sequence ID" value="GBO39649.1"/>
    <property type="molecule type" value="Genomic_DNA"/>
</dbReference>
<evidence type="ECO:0000313" key="1">
    <source>
        <dbReference type="EMBL" id="GBO39649.1"/>
    </source>
</evidence>
<dbReference type="Proteomes" id="UP000499080">
    <property type="component" value="Unassembled WGS sequence"/>
</dbReference>
<reference evidence="1 2" key="1">
    <citation type="journal article" date="2019" name="Sci. Rep.">
        <title>Orb-weaving spider Araneus ventricosus genome elucidates the spidroin gene catalogue.</title>
        <authorList>
            <person name="Kono N."/>
            <person name="Nakamura H."/>
            <person name="Ohtoshi R."/>
            <person name="Moran D.A.P."/>
            <person name="Shinohara A."/>
            <person name="Yoshida Y."/>
            <person name="Fujiwara M."/>
            <person name="Mori M."/>
            <person name="Tomita M."/>
            <person name="Arakawa K."/>
        </authorList>
    </citation>
    <scope>NUCLEOTIDE SEQUENCE [LARGE SCALE GENOMIC DNA]</scope>
</reference>
<dbReference type="AlphaFoldDB" id="A0A4Y2WR41"/>
<protein>
    <submittedName>
        <fullName evidence="1">Uncharacterized protein</fullName>
    </submittedName>
</protein>
<accession>A0A4Y2WR41</accession>
<sequence>MSYLVFMGHRNATGSCSKISKDEETGKERRDLISSLKTCACPAGSEGRLTDGMRTLSRSPDSPCTVASVANPGRLLAALPEPWEPFKNSDCEFKITTTT</sequence>
<evidence type="ECO:0000313" key="2">
    <source>
        <dbReference type="Proteomes" id="UP000499080"/>
    </source>
</evidence>